<sequence>MRLGIAILAAEATPLCKTGGLADVVGALAVGLRGAGHDARLFIPGYAAIDRQRFAPEPIERLQSLAVTLGPHRYVFAVEQLRLADSAVPVYLLDCPVLYGRPALYTTDPDEHLRFLAFTH</sequence>
<name>T1AX80_9ZZZZ</name>
<keyword evidence="1" id="KW-0328">Glycosyltransferase</keyword>
<protein>
    <submittedName>
        <fullName evidence="4">Glycogen/starch synthase, ADP-glucose type</fullName>
    </submittedName>
</protein>
<dbReference type="Pfam" id="PF08323">
    <property type="entry name" value="Glyco_transf_5"/>
    <property type="match status" value="1"/>
</dbReference>
<reference evidence="4" key="2">
    <citation type="journal article" date="2014" name="ISME J.">
        <title>Microbial stratification in low pH oxic and suboxic macroscopic growths along an acid mine drainage.</title>
        <authorList>
            <person name="Mendez-Garcia C."/>
            <person name="Mesa V."/>
            <person name="Sprenger R.R."/>
            <person name="Richter M."/>
            <person name="Diez M.S."/>
            <person name="Solano J."/>
            <person name="Bargiela R."/>
            <person name="Golyshina O.V."/>
            <person name="Manteca A."/>
            <person name="Ramos J.L."/>
            <person name="Gallego J.R."/>
            <person name="Llorente I."/>
            <person name="Martins Dos Santos V.A."/>
            <person name="Jensen O.N."/>
            <person name="Pelaez A.I."/>
            <person name="Sanchez J."/>
            <person name="Ferrer M."/>
        </authorList>
    </citation>
    <scope>NUCLEOTIDE SEQUENCE</scope>
</reference>
<evidence type="ECO:0000256" key="1">
    <source>
        <dbReference type="ARBA" id="ARBA00022676"/>
    </source>
</evidence>
<comment type="caution">
    <text evidence="4">The sequence shown here is derived from an EMBL/GenBank/DDBJ whole genome shotgun (WGS) entry which is preliminary data.</text>
</comment>
<organism evidence="4">
    <name type="scientific">mine drainage metagenome</name>
    <dbReference type="NCBI Taxonomy" id="410659"/>
    <lineage>
        <taxon>unclassified sequences</taxon>
        <taxon>metagenomes</taxon>
        <taxon>ecological metagenomes</taxon>
    </lineage>
</organism>
<dbReference type="AlphaFoldDB" id="T1AX80"/>
<reference evidence="4" key="1">
    <citation type="submission" date="2013-08" db="EMBL/GenBank/DDBJ databases">
        <authorList>
            <person name="Mendez C."/>
            <person name="Richter M."/>
            <person name="Ferrer M."/>
            <person name="Sanchez J."/>
        </authorList>
    </citation>
    <scope>NUCLEOTIDE SEQUENCE</scope>
</reference>
<gene>
    <name evidence="4" type="ORF">B1B_13113</name>
</gene>
<accession>T1AX80</accession>
<dbReference type="InterPro" id="IPR013534">
    <property type="entry name" value="Starch_synth_cat_dom"/>
</dbReference>
<dbReference type="EMBL" id="AUZY01008626">
    <property type="protein sequence ID" value="EQD45289.1"/>
    <property type="molecule type" value="Genomic_DNA"/>
</dbReference>
<evidence type="ECO:0000259" key="3">
    <source>
        <dbReference type="Pfam" id="PF08323"/>
    </source>
</evidence>
<evidence type="ECO:0000256" key="2">
    <source>
        <dbReference type="ARBA" id="ARBA00022679"/>
    </source>
</evidence>
<dbReference type="Gene3D" id="3.40.50.2000">
    <property type="entry name" value="Glycogen Phosphorylase B"/>
    <property type="match status" value="1"/>
</dbReference>
<feature type="non-terminal residue" evidence="4">
    <location>
        <position position="120"/>
    </location>
</feature>
<feature type="domain" description="Starch synthase catalytic" evidence="3">
    <location>
        <begin position="5"/>
        <end position="119"/>
    </location>
</feature>
<proteinExistence type="predicted"/>
<keyword evidence="2" id="KW-0808">Transferase</keyword>
<evidence type="ECO:0000313" key="4">
    <source>
        <dbReference type="EMBL" id="EQD45289.1"/>
    </source>
</evidence>
<dbReference type="GO" id="GO:0016757">
    <property type="term" value="F:glycosyltransferase activity"/>
    <property type="evidence" value="ECO:0007669"/>
    <property type="project" value="UniProtKB-KW"/>
</dbReference>
<dbReference type="SUPFAM" id="SSF53756">
    <property type="entry name" value="UDP-Glycosyltransferase/glycogen phosphorylase"/>
    <property type="match status" value="1"/>
</dbReference>